<evidence type="ECO:0000313" key="1">
    <source>
        <dbReference type="EMBL" id="ALG04398.1"/>
    </source>
</evidence>
<protein>
    <submittedName>
        <fullName evidence="1">Homeodomain transcription factor HD2</fullName>
    </submittedName>
</protein>
<keyword evidence="1" id="KW-0238">DNA-binding</keyword>
<accession>A0A0N9HRC2</accession>
<proteinExistence type="predicted"/>
<gene>
    <name evidence="1" type="primary">HD2</name>
</gene>
<sequence length="162" mass="17764">MCTAAARIASDAKYALARLENLSGRPPLLAPRQRISRAPLFVPQDIRPALVELGCSAPTIAALAHIFSSLQHQLRRTYATCFDRTVDELSTSGPQYEVSLDEWGKMLVERYIRDYEEAEQRACAALLAEVRNARSQAAVATSDAEGGRGNFSAEVVEVLERA</sequence>
<dbReference type="EMBL" id="KR229953">
    <property type="protein sequence ID" value="ALG04398.1"/>
    <property type="molecule type" value="Genomic_DNA"/>
</dbReference>
<dbReference type="AlphaFoldDB" id="A0A0N9HRC2"/>
<dbReference type="GO" id="GO:0003677">
    <property type="term" value="F:DNA binding"/>
    <property type="evidence" value="ECO:0007669"/>
    <property type="project" value="UniProtKB-KW"/>
</dbReference>
<name>A0A0N9HRC2_9BASI</name>
<keyword evidence="1" id="KW-0371">Homeobox</keyword>
<feature type="non-terminal residue" evidence="1">
    <location>
        <position position="162"/>
    </location>
</feature>
<organism evidence="1">
    <name type="scientific">Leucosporidium scottii</name>
    <dbReference type="NCBI Taxonomy" id="5278"/>
    <lineage>
        <taxon>Eukaryota</taxon>
        <taxon>Fungi</taxon>
        <taxon>Dikarya</taxon>
        <taxon>Basidiomycota</taxon>
        <taxon>Pucciniomycotina</taxon>
        <taxon>Microbotryomycetes</taxon>
        <taxon>Leucosporidiales</taxon>
        <taxon>Leucosporidium</taxon>
    </lineage>
</organism>
<reference evidence="1" key="1">
    <citation type="submission" date="2015-04" db="EMBL/GenBank/DDBJ databases">
        <title>Genomic Architecture Underlying Sex-Determination in the yeast Leucosporidium scottii: New Insights into the Evolution of Mating Systems in basidiomycetes.</title>
        <authorList>
            <person name="Maia T.M."/>
            <person name="Lopes S."/>
            <person name="Almeida J.M.G.C.F."/>
            <person name="Rosa L.H."/>
            <person name="Sampaio J.P."/>
            <person name="Goncalves P."/>
            <person name="Coelho M.A."/>
        </authorList>
    </citation>
    <scope>NUCLEOTIDE SEQUENCE</scope>
    <source>
        <strain evidence="1">CBS 5931</strain>
    </source>
</reference>